<keyword evidence="2" id="KW-1185">Reference proteome</keyword>
<gene>
    <name evidence="1" type="ORF">ETSY2_33850</name>
</gene>
<sequence>MSEQEGISLDDFRVLVQRAGLHLNAEELADLKPMYEFYVPLVQALHEVELDAEDLAVTFLPGWDFS</sequence>
<dbReference type="Proteomes" id="UP000019140">
    <property type="component" value="Unassembled WGS sequence"/>
</dbReference>
<proteinExistence type="predicted"/>
<reference evidence="1 2" key="1">
    <citation type="journal article" date="2014" name="Nature">
        <title>An environmental bacterial taxon with a large and distinct metabolic repertoire.</title>
        <authorList>
            <person name="Wilson M.C."/>
            <person name="Mori T."/>
            <person name="Ruckert C."/>
            <person name="Uria A.R."/>
            <person name="Helf M.J."/>
            <person name="Takada K."/>
            <person name="Gernert C."/>
            <person name="Steffens U.A."/>
            <person name="Heycke N."/>
            <person name="Schmitt S."/>
            <person name="Rinke C."/>
            <person name="Helfrich E.J."/>
            <person name="Brachmann A.O."/>
            <person name="Gurgui C."/>
            <person name="Wakimoto T."/>
            <person name="Kracht M."/>
            <person name="Crusemann M."/>
            <person name="Hentschel U."/>
            <person name="Abe I."/>
            <person name="Matsunaga S."/>
            <person name="Kalinowski J."/>
            <person name="Takeyama H."/>
            <person name="Piel J."/>
        </authorList>
    </citation>
    <scope>NUCLEOTIDE SEQUENCE [LARGE SCALE GENOMIC DNA]</scope>
    <source>
        <strain evidence="2">TSY2</strain>
    </source>
</reference>
<dbReference type="AlphaFoldDB" id="W4LZA1"/>
<name>W4LZA1_9BACT</name>
<protein>
    <submittedName>
        <fullName evidence="1">Uncharacterized protein</fullName>
    </submittedName>
</protein>
<organism evidence="1 2">
    <name type="scientific">Candidatus Entotheonella gemina</name>
    <dbReference type="NCBI Taxonomy" id="1429439"/>
    <lineage>
        <taxon>Bacteria</taxon>
        <taxon>Pseudomonadati</taxon>
        <taxon>Nitrospinota/Tectimicrobiota group</taxon>
        <taxon>Candidatus Tectimicrobiota</taxon>
        <taxon>Candidatus Entotheonellia</taxon>
        <taxon>Candidatus Entotheonellales</taxon>
        <taxon>Candidatus Entotheonellaceae</taxon>
        <taxon>Candidatus Entotheonella</taxon>
    </lineage>
</organism>
<dbReference type="HOGENOM" id="CLU_2895587_0_0_7"/>
<evidence type="ECO:0000313" key="2">
    <source>
        <dbReference type="Proteomes" id="UP000019140"/>
    </source>
</evidence>
<comment type="caution">
    <text evidence="1">The sequence shown here is derived from an EMBL/GenBank/DDBJ whole genome shotgun (WGS) entry which is preliminary data.</text>
</comment>
<evidence type="ECO:0000313" key="1">
    <source>
        <dbReference type="EMBL" id="ETX03260.1"/>
    </source>
</evidence>
<accession>W4LZA1</accession>
<dbReference type="EMBL" id="AZHX01001450">
    <property type="protein sequence ID" value="ETX03260.1"/>
    <property type="molecule type" value="Genomic_DNA"/>
</dbReference>